<dbReference type="HOGENOM" id="CLU_036574_1_0_3"/>
<sequence length="541" mass="61415">MGVEAIYIDQKLREYNENLLIQALPPTFDNEEFIDLVYEEPEYNDDEVCLNKSERFHCVARLSSYFDPQGKTIELNNNISILIKRGYLARNPLKPTFALRSRQIYGAIENSSGRELERYVSQPTSASGLTLIGPSGMGKSTNLHKILSLYDQVIFHPKLSTYQIVWLKVDCPHAGSLKGLCTDIFMAIDKLLGTTYHTKFSSRNHTEDLMLAQVAQLANTHHLGVLVIDEMQNLVNARRRKDDLLNFLVKMDNIIGVPVIKVGTNEALPIFQGNFRNARRGTGEGSVIWDRMQKDDDEWDLFVENLWKYQWTRKKVELSTALEEAFYDETQGIIDIAIKLFRMVQCRSIALDGDEAISVDLIRQVANDGLHLLKPMLAAIRNNDKEEMLRYKDIAPLDILAYEQKCLKKLHELTLRKNKQLQDHKIDSNLLRATIAELLELDVSPHVAKECAEQVITNNKAEADISVLVKQAYKLSLVGSTGHTSALVKQQPQPKKKKVEPAYQKDDLRQIVAKAIDSNTSAYEDIKSVGLICDPVAEYIN</sequence>
<dbReference type="PATRIC" id="fig|1173020.3.peg.3937"/>
<evidence type="ECO:0000259" key="1">
    <source>
        <dbReference type="Pfam" id="PF13401"/>
    </source>
</evidence>
<dbReference type="KEGG" id="cmp:Cha6605_3427"/>
<accession>K9UJ04</accession>
<dbReference type="OrthoDB" id="5593847at2"/>
<dbReference type="AlphaFoldDB" id="K9UJ04"/>
<reference evidence="2 3" key="1">
    <citation type="submission" date="2012-05" db="EMBL/GenBank/DDBJ databases">
        <title>Finished chromosome of genome of Chamaesiphon sp. PCC 6605.</title>
        <authorList>
            <consortium name="US DOE Joint Genome Institute"/>
            <person name="Gugger M."/>
            <person name="Coursin T."/>
            <person name="Rippka R."/>
            <person name="Tandeau De Marsac N."/>
            <person name="Huntemann M."/>
            <person name="Wei C.-L."/>
            <person name="Han J."/>
            <person name="Detter J.C."/>
            <person name="Han C."/>
            <person name="Tapia R."/>
            <person name="Chen A."/>
            <person name="Kyrpides N."/>
            <person name="Mavromatis K."/>
            <person name="Markowitz V."/>
            <person name="Szeto E."/>
            <person name="Ivanova N."/>
            <person name="Pagani I."/>
            <person name="Pati A."/>
            <person name="Goodwin L."/>
            <person name="Nordberg H.P."/>
            <person name="Cantor M.N."/>
            <person name="Hua S.X."/>
            <person name="Woyke T."/>
            <person name="Kerfeld C.A."/>
        </authorList>
    </citation>
    <scope>NUCLEOTIDE SEQUENCE [LARGE SCALE GENOMIC DNA]</scope>
    <source>
        <strain evidence="3">ATCC 27169 / PCC 6605</strain>
    </source>
</reference>
<feature type="domain" description="ORC1/DEAH AAA+ ATPase" evidence="1">
    <location>
        <begin position="126"/>
        <end position="270"/>
    </location>
</feature>
<dbReference type="EMBL" id="CP003600">
    <property type="protein sequence ID" value="AFY94421.1"/>
    <property type="molecule type" value="Genomic_DNA"/>
</dbReference>
<dbReference type="InterPro" id="IPR027417">
    <property type="entry name" value="P-loop_NTPase"/>
</dbReference>
<dbReference type="Proteomes" id="UP000010366">
    <property type="component" value="Chromosome"/>
</dbReference>
<protein>
    <recommendedName>
        <fullName evidence="1">ORC1/DEAH AAA+ ATPase domain-containing protein</fullName>
    </recommendedName>
</protein>
<dbReference type="InterPro" id="IPR049945">
    <property type="entry name" value="AAA_22"/>
</dbReference>
<organism evidence="2 3">
    <name type="scientific">Chamaesiphon minutus (strain ATCC 27169 / PCC 6605)</name>
    <dbReference type="NCBI Taxonomy" id="1173020"/>
    <lineage>
        <taxon>Bacteria</taxon>
        <taxon>Bacillati</taxon>
        <taxon>Cyanobacteriota</taxon>
        <taxon>Cyanophyceae</taxon>
        <taxon>Gomontiellales</taxon>
        <taxon>Chamaesiphonaceae</taxon>
        <taxon>Chamaesiphon</taxon>
    </lineage>
</organism>
<evidence type="ECO:0000313" key="3">
    <source>
        <dbReference type="Proteomes" id="UP000010366"/>
    </source>
</evidence>
<dbReference type="SUPFAM" id="SSF52540">
    <property type="entry name" value="P-loop containing nucleoside triphosphate hydrolases"/>
    <property type="match status" value="1"/>
</dbReference>
<proteinExistence type="predicted"/>
<dbReference type="STRING" id="1173020.Cha6605_3427"/>
<dbReference type="Pfam" id="PF13401">
    <property type="entry name" value="AAA_22"/>
    <property type="match status" value="1"/>
</dbReference>
<keyword evidence="3" id="KW-1185">Reference proteome</keyword>
<dbReference type="Gene3D" id="3.40.50.300">
    <property type="entry name" value="P-loop containing nucleotide triphosphate hydrolases"/>
    <property type="match status" value="1"/>
</dbReference>
<evidence type="ECO:0000313" key="2">
    <source>
        <dbReference type="EMBL" id="AFY94421.1"/>
    </source>
</evidence>
<gene>
    <name evidence="2" type="ORF">Cha6605_3427</name>
</gene>
<dbReference type="eggNOG" id="COG1474">
    <property type="taxonomic scope" value="Bacteria"/>
</dbReference>
<name>K9UJ04_CHAP6</name>
<dbReference type="GO" id="GO:0016887">
    <property type="term" value="F:ATP hydrolysis activity"/>
    <property type="evidence" value="ECO:0007669"/>
    <property type="project" value="InterPro"/>
</dbReference>